<dbReference type="Gene3D" id="2.30.40.10">
    <property type="entry name" value="Urease, subunit C, domain 1"/>
    <property type="match status" value="1"/>
</dbReference>
<evidence type="ECO:0000313" key="3">
    <source>
        <dbReference type="EMBL" id="WCL53505.1"/>
    </source>
</evidence>
<organism evidence="3 4">
    <name type="scientific">Gimibacter soli</name>
    <dbReference type="NCBI Taxonomy" id="3024400"/>
    <lineage>
        <taxon>Bacteria</taxon>
        <taxon>Pseudomonadati</taxon>
        <taxon>Pseudomonadota</taxon>
        <taxon>Alphaproteobacteria</taxon>
        <taxon>Kordiimonadales</taxon>
        <taxon>Temperatibacteraceae</taxon>
        <taxon>Gimibacter</taxon>
    </lineage>
</organism>
<dbReference type="InterPro" id="IPR011059">
    <property type="entry name" value="Metal-dep_hydrolase_composite"/>
</dbReference>
<evidence type="ECO:0000259" key="2">
    <source>
        <dbReference type="Pfam" id="PF01979"/>
    </source>
</evidence>
<evidence type="ECO:0000256" key="1">
    <source>
        <dbReference type="SAM" id="SignalP"/>
    </source>
</evidence>
<dbReference type="SUPFAM" id="SSF51338">
    <property type="entry name" value="Composite domain of metallo-dependent hydrolases"/>
    <property type="match status" value="1"/>
</dbReference>
<sequence>MRRSLLAALFAFSSAVQADDYLIEKANVLISPIEAAPAGTKVLVKGDRIVAMGKDIAAPAGVRRIDGSGKWLMPGLTEMHAHLPRGGEEEVETQETLFLYLAGGITTVRGMLGAPVQFSVRDAIKRGDIPGPTFYLAAPSLNGDSVRTVEEGREKVTAYAAEGWDLLKIHPGLSLAEYQAIAETAKEKGIRLGGHVPQDVGILNALAAGQSSIDHMDGYIFWLGGQDHVLTDEELAEAVKVTLQSGTVIVPTQALFNLLRSGGDKEALLARPENRYMRPDLVKAWAATVDQIALGANAQIAPNRDRLLKAFADGGVKIALGSDAPQIFSVPGFSIMREIEAMRHAGMTDAQILEAALTVPADYFKDQDCFGVVKATCRADLILVDGDPRADALAMTRLSGVMAAGRWYSRERIDSELAIIARRHASE</sequence>
<protein>
    <submittedName>
        <fullName evidence="3">Amidohydrolase family protein</fullName>
    </submittedName>
</protein>
<keyword evidence="1" id="KW-0732">Signal</keyword>
<dbReference type="InterPro" id="IPR051781">
    <property type="entry name" value="Metallo-dep_Hydrolase"/>
</dbReference>
<reference evidence="3" key="1">
    <citation type="submission" date="2023-01" db="EMBL/GenBank/DDBJ databases">
        <title>The genome sequence of Kordiimonadaceae bacterium 6D33.</title>
        <authorList>
            <person name="Liu Y."/>
        </authorList>
    </citation>
    <scope>NUCLEOTIDE SEQUENCE</scope>
    <source>
        <strain evidence="3">6D33</strain>
    </source>
</reference>
<dbReference type="AlphaFoldDB" id="A0AAF0BLJ3"/>
<dbReference type="PANTHER" id="PTHR43135:SF3">
    <property type="entry name" value="ALPHA-D-RIBOSE 1-METHYLPHOSPHONATE 5-TRIPHOSPHATE DIPHOSPHATASE"/>
    <property type="match status" value="1"/>
</dbReference>
<dbReference type="Proteomes" id="UP001217500">
    <property type="component" value="Chromosome"/>
</dbReference>
<dbReference type="InterPro" id="IPR006680">
    <property type="entry name" value="Amidohydro-rel"/>
</dbReference>
<gene>
    <name evidence="3" type="ORF">PH603_13255</name>
</gene>
<dbReference type="PANTHER" id="PTHR43135">
    <property type="entry name" value="ALPHA-D-RIBOSE 1-METHYLPHOSPHONATE 5-TRIPHOSPHATE DIPHOSPHATASE"/>
    <property type="match status" value="1"/>
</dbReference>
<accession>A0AAF0BLJ3</accession>
<feature type="domain" description="Amidohydrolase-related" evidence="2">
    <location>
        <begin position="72"/>
        <end position="407"/>
    </location>
</feature>
<dbReference type="InterPro" id="IPR032466">
    <property type="entry name" value="Metal_Hydrolase"/>
</dbReference>
<feature type="chain" id="PRO_5042234980" evidence="1">
    <location>
        <begin position="19"/>
        <end position="427"/>
    </location>
</feature>
<dbReference type="KEGG" id="gso:PH603_13255"/>
<feature type="signal peptide" evidence="1">
    <location>
        <begin position="1"/>
        <end position="18"/>
    </location>
</feature>
<proteinExistence type="predicted"/>
<dbReference type="RefSeq" id="WP_289503017.1">
    <property type="nucleotide sequence ID" value="NZ_CP116805.1"/>
</dbReference>
<dbReference type="SUPFAM" id="SSF51556">
    <property type="entry name" value="Metallo-dependent hydrolases"/>
    <property type="match status" value="1"/>
</dbReference>
<dbReference type="Pfam" id="PF01979">
    <property type="entry name" value="Amidohydro_1"/>
    <property type="match status" value="1"/>
</dbReference>
<dbReference type="GO" id="GO:0016810">
    <property type="term" value="F:hydrolase activity, acting on carbon-nitrogen (but not peptide) bonds"/>
    <property type="evidence" value="ECO:0007669"/>
    <property type="project" value="InterPro"/>
</dbReference>
<name>A0AAF0BLJ3_9PROT</name>
<dbReference type="Gene3D" id="3.20.20.140">
    <property type="entry name" value="Metal-dependent hydrolases"/>
    <property type="match status" value="1"/>
</dbReference>
<dbReference type="EMBL" id="CP116805">
    <property type="protein sequence ID" value="WCL53505.1"/>
    <property type="molecule type" value="Genomic_DNA"/>
</dbReference>
<keyword evidence="4" id="KW-1185">Reference proteome</keyword>
<evidence type="ECO:0000313" key="4">
    <source>
        <dbReference type="Proteomes" id="UP001217500"/>
    </source>
</evidence>